<reference evidence="2" key="3">
    <citation type="submission" date="2023-01" db="EMBL/GenBank/DDBJ databases">
        <authorList>
            <person name="Patra A."/>
        </authorList>
    </citation>
    <scope>NUCLEOTIDE SEQUENCE</scope>
    <source>
        <strain evidence="2">Wonlab-2016</strain>
        <tissue evidence="2">Foot muscle</tissue>
    </source>
</reference>
<name>A0ABD0JCL4_9CAEN</name>
<dbReference type="EMBL" id="JACVVK020000003">
    <property type="protein sequence ID" value="KAK7507968.1"/>
    <property type="molecule type" value="Genomic_DNA"/>
</dbReference>
<reference evidence="2 4" key="2">
    <citation type="journal article" date="2023" name="Sci. Data">
        <title>Genome assembly of the Korean intertidal mud-creeper Batillaria attramentaria.</title>
        <authorList>
            <person name="Patra A.K."/>
            <person name="Ho P.T."/>
            <person name="Jun S."/>
            <person name="Lee S.J."/>
            <person name="Kim Y."/>
            <person name="Won Y.J."/>
        </authorList>
    </citation>
    <scope>NUCLEOTIDE SEQUENCE [LARGE SCALE GENOMIC DNA]</scope>
    <source>
        <strain evidence="2">Wonlab-2016</strain>
    </source>
</reference>
<dbReference type="Proteomes" id="UP001519460">
    <property type="component" value="Unassembled WGS sequence"/>
</dbReference>
<feature type="non-terminal residue" evidence="2">
    <location>
        <position position="1"/>
    </location>
</feature>
<gene>
    <name evidence="3" type="ORF">BaRGS_00000933</name>
    <name evidence="2" type="ORF">BaRGS_00036025</name>
</gene>
<feature type="compositionally biased region" description="Polar residues" evidence="1">
    <location>
        <begin position="1"/>
        <end position="10"/>
    </location>
</feature>
<reference evidence="2" key="1">
    <citation type="submission" date="2020-09" db="EMBL/GenBank/DDBJ databases">
        <authorList>
            <person name="Won Y."/>
        </authorList>
    </citation>
    <scope>NUCLEOTIDE SEQUENCE</scope>
    <source>
        <strain evidence="2">Wonlab-2016</strain>
        <tissue evidence="2">Foot muscle</tissue>
    </source>
</reference>
<organism evidence="2 4">
    <name type="scientific">Batillaria attramentaria</name>
    <dbReference type="NCBI Taxonomy" id="370345"/>
    <lineage>
        <taxon>Eukaryota</taxon>
        <taxon>Metazoa</taxon>
        <taxon>Spiralia</taxon>
        <taxon>Lophotrochozoa</taxon>
        <taxon>Mollusca</taxon>
        <taxon>Gastropoda</taxon>
        <taxon>Caenogastropoda</taxon>
        <taxon>Sorbeoconcha</taxon>
        <taxon>Cerithioidea</taxon>
        <taxon>Batillariidae</taxon>
        <taxon>Batillaria</taxon>
    </lineage>
</organism>
<sequence>QPRQLTSPDPSSGGGSCSRAASADNPRSQLVRAEPDLSTPSPLQATDICLYPSAFAGWNQRCCCHPLQCTKYLHCCCNAPNLNFQRLQLTVTAFDLTTDVGPDYRVAGRGPIQLDRGSFTVSKLHFN</sequence>
<proteinExistence type="predicted"/>
<evidence type="ECO:0000256" key="1">
    <source>
        <dbReference type="SAM" id="MobiDB-lite"/>
    </source>
</evidence>
<feature type="region of interest" description="Disordered" evidence="1">
    <location>
        <begin position="1"/>
        <end position="40"/>
    </location>
</feature>
<evidence type="ECO:0000313" key="4">
    <source>
        <dbReference type="Proteomes" id="UP001519460"/>
    </source>
</evidence>
<evidence type="ECO:0000313" key="3">
    <source>
        <dbReference type="EMBL" id="KAK7507968.1"/>
    </source>
</evidence>
<comment type="caution">
    <text evidence="2">The sequence shown here is derived from an EMBL/GenBank/DDBJ whole genome shotgun (WGS) entry which is preliminary data.</text>
</comment>
<accession>A0ABD0JCL4</accession>
<keyword evidence="4" id="KW-1185">Reference proteome</keyword>
<evidence type="ECO:0000313" key="2">
    <source>
        <dbReference type="EMBL" id="KAK7471350.1"/>
    </source>
</evidence>
<dbReference type="AlphaFoldDB" id="A0ABD0JCL4"/>
<dbReference type="EMBL" id="JACVVK020000497">
    <property type="protein sequence ID" value="KAK7471350.1"/>
    <property type="molecule type" value="Genomic_DNA"/>
</dbReference>
<protein>
    <submittedName>
        <fullName evidence="2">Uncharacterized protein</fullName>
    </submittedName>
</protein>